<keyword evidence="2" id="KW-1133">Transmembrane helix</keyword>
<feature type="compositionally biased region" description="Polar residues" evidence="1">
    <location>
        <begin position="52"/>
        <end position="62"/>
    </location>
</feature>
<dbReference type="KEGG" id="vao:FA707_07845"/>
<protein>
    <submittedName>
        <fullName evidence="4">LPXTG cell wall anchor domain-containing protein</fullName>
    </submittedName>
</protein>
<dbReference type="NCBIfam" id="TIGR01167">
    <property type="entry name" value="LPXTG_anchor"/>
    <property type="match status" value="1"/>
</dbReference>
<dbReference type="Proteomes" id="UP000298615">
    <property type="component" value="Chromosome"/>
</dbReference>
<evidence type="ECO:0000256" key="1">
    <source>
        <dbReference type="SAM" id="MobiDB-lite"/>
    </source>
</evidence>
<proteinExistence type="predicted"/>
<sequence>MKKMSLVLAIGLIISSAFSPFMSAAESQSSIRFYKENKAPIVVEETITNFPTDENIPDNSFTNDRDSVNLSEKQENSSLTSDRNQTPGYLPKTGFRQSKLVVLMGLIVIIIALIIKKKEGKEHEKN</sequence>
<feature type="signal peptide" evidence="3">
    <location>
        <begin position="1"/>
        <end position="24"/>
    </location>
</feature>
<reference evidence="4 5" key="1">
    <citation type="submission" date="2019-04" db="EMBL/GenBank/DDBJ databases">
        <title>Vagococcus sp. nov., isolated from faeces of yaks (Bos grunniens).</title>
        <authorList>
            <person name="Ge Y."/>
        </authorList>
    </citation>
    <scope>NUCLEOTIDE SEQUENCE [LARGE SCALE GENOMIC DNA]</scope>
    <source>
        <strain evidence="4 5">MN-17</strain>
    </source>
</reference>
<accession>A0A4D7CU99</accession>
<evidence type="ECO:0000313" key="5">
    <source>
        <dbReference type="Proteomes" id="UP000298615"/>
    </source>
</evidence>
<dbReference type="RefSeq" id="WP_136953705.1">
    <property type="nucleotide sequence ID" value="NZ_CP039712.1"/>
</dbReference>
<feature type="compositionally biased region" description="Polar residues" evidence="1">
    <location>
        <begin position="76"/>
        <end position="87"/>
    </location>
</feature>
<keyword evidence="3" id="KW-0732">Signal</keyword>
<keyword evidence="5" id="KW-1185">Reference proteome</keyword>
<feature type="transmembrane region" description="Helical" evidence="2">
    <location>
        <begin position="97"/>
        <end position="115"/>
    </location>
</feature>
<evidence type="ECO:0000313" key="4">
    <source>
        <dbReference type="EMBL" id="QCI86883.1"/>
    </source>
</evidence>
<feature type="compositionally biased region" description="Basic and acidic residues" evidence="1">
    <location>
        <begin position="63"/>
        <end position="75"/>
    </location>
</feature>
<keyword evidence="2" id="KW-0472">Membrane</keyword>
<feature type="region of interest" description="Disordered" evidence="1">
    <location>
        <begin position="52"/>
        <end position="92"/>
    </location>
</feature>
<keyword evidence="2" id="KW-0812">Transmembrane</keyword>
<dbReference type="EMBL" id="CP039712">
    <property type="protein sequence ID" value="QCI86883.1"/>
    <property type="molecule type" value="Genomic_DNA"/>
</dbReference>
<evidence type="ECO:0000256" key="2">
    <source>
        <dbReference type="SAM" id="Phobius"/>
    </source>
</evidence>
<feature type="chain" id="PRO_5043624387" evidence="3">
    <location>
        <begin position="25"/>
        <end position="126"/>
    </location>
</feature>
<evidence type="ECO:0000256" key="3">
    <source>
        <dbReference type="SAM" id="SignalP"/>
    </source>
</evidence>
<name>A0A4D7CU99_9ENTE</name>
<dbReference type="AlphaFoldDB" id="A0A4D7CU99"/>
<organism evidence="4 5">
    <name type="scientific">Vagococcus zengguangii</name>
    <dbReference type="NCBI Taxonomy" id="2571750"/>
    <lineage>
        <taxon>Bacteria</taxon>
        <taxon>Bacillati</taxon>
        <taxon>Bacillota</taxon>
        <taxon>Bacilli</taxon>
        <taxon>Lactobacillales</taxon>
        <taxon>Enterococcaceae</taxon>
        <taxon>Vagococcus</taxon>
    </lineage>
</organism>
<gene>
    <name evidence="4" type="ORF">FA707_07845</name>
</gene>